<evidence type="ECO:0000313" key="2">
    <source>
        <dbReference type="Proteomes" id="UP000075578"/>
    </source>
</evidence>
<comment type="caution">
    <text evidence="1">The sequence shown here is derived from an EMBL/GenBank/DDBJ whole genome shotgun (WGS) entry which is preliminary data.</text>
</comment>
<name>A0A150IPC7_9EURY</name>
<dbReference type="Proteomes" id="UP000075578">
    <property type="component" value="Unassembled WGS sequence"/>
</dbReference>
<dbReference type="AlphaFoldDB" id="A0A150IPC7"/>
<accession>A0A150IPC7</accession>
<sequence>MYITDDYDDKDFRERIKGQINNGMFYYEYPNDKESLNWLEFDTTIATRFHKVFEMTQEERDSFDIVIVDYGIMGGTFRDRSEEKERLRLLQEFKADKKKLIWGGAITHYIPASVKREFPKHKFLHNLPIVGLEPDDIKSTLYKIYEGEKPK</sequence>
<evidence type="ECO:0000313" key="1">
    <source>
        <dbReference type="EMBL" id="KYC46926.1"/>
    </source>
</evidence>
<reference evidence="1 2" key="1">
    <citation type="journal article" date="2016" name="ISME J.">
        <title>Chasing the elusive Euryarchaeota class WSA2: genomes reveal a uniquely fastidious methyl-reducing methanogen.</title>
        <authorList>
            <person name="Nobu M.K."/>
            <person name="Narihiro T."/>
            <person name="Kuroda K."/>
            <person name="Mei R."/>
            <person name="Liu W.T."/>
        </authorList>
    </citation>
    <scope>NUCLEOTIDE SEQUENCE [LARGE SCALE GENOMIC DNA]</scope>
    <source>
        <strain evidence="1">U1lsi0528_Bin089</strain>
    </source>
</reference>
<protein>
    <submittedName>
        <fullName evidence="1">Uncharacterized protein</fullName>
    </submittedName>
</protein>
<organism evidence="1 2">
    <name type="scientific">Candidatus Methanofastidiosum methylothiophilum</name>
    <dbReference type="NCBI Taxonomy" id="1705564"/>
    <lineage>
        <taxon>Archaea</taxon>
        <taxon>Methanobacteriati</taxon>
        <taxon>Methanobacteriota</taxon>
        <taxon>Stenosarchaea group</taxon>
        <taxon>Candidatus Methanofastidiosia</taxon>
        <taxon>Candidatus Methanofastidiosales</taxon>
        <taxon>Candidatus Methanofastidiosaceae</taxon>
        <taxon>Candidatus Methanofastidiosum</taxon>
    </lineage>
</organism>
<proteinExistence type="predicted"/>
<gene>
    <name evidence="1" type="ORF">AMQ74_01737</name>
</gene>
<dbReference type="EMBL" id="LNGD01000174">
    <property type="protein sequence ID" value="KYC46926.1"/>
    <property type="molecule type" value="Genomic_DNA"/>
</dbReference>